<accession>A0A3E2NPL2</accession>
<comment type="caution">
    <text evidence="9">The sequence shown here is derived from an EMBL/GenBank/DDBJ whole genome shotgun (WGS) entry which is preliminary data.</text>
</comment>
<dbReference type="AlphaFoldDB" id="A0A3E2NPL2"/>
<dbReference type="GO" id="GO:0019693">
    <property type="term" value="P:ribose phosphate metabolic process"/>
    <property type="evidence" value="ECO:0007669"/>
    <property type="project" value="TreeGrafter"/>
</dbReference>
<protein>
    <recommendedName>
        <fullName evidence="4">GDP-mannose pyrophosphatase</fullName>
    </recommendedName>
    <alternativeName>
        <fullName evidence="6">GDP-mannose hydrolase</fullName>
    </alternativeName>
    <alternativeName>
        <fullName evidence="7">GDPMK</fullName>
    </alternativeName>
</protein>
<evidence type="ECO:0000256" key="6">
    <source>
        <dbReference type="ARBA" id="ARBA00032162"/>
    </source>
</evidence>
<dbReference type="SUPFAM" id="SSF55811">
    <property type="entry name" value="Nudix"/>
    <property type="match status" value="1"/>
</dbReference>
<evidence type="ECO:0000256" key="2">
    <source>
        <dbReference type="ARBA" id="ARBA00001946"/>
    </source>
</evidence>
<evidence type="ECO:0000256" key="3">
    <source>
        <dbReference type="ARBA" id="ARBA00007275"/>
    </source>
</evidence>
<name>A0A3E2NPL2_9SPHI</name>
<keyword evidence="10" id="KW-1185">Reference proteome</keyword>
<dbReference type="PROSITE" id="PS51462">
    <property type="entry name" value="NUDIX"/>
    <property type="match status" value="1"/>
</dbReference>
<sequence length="186" mass="21035">MENPTENPWKVTSEKNVYDNPWINVTEYQVINPSGNPGIYGKVHFKNAAIGVVPLDEDMNTYLVGQYRFVLNQYCWEIPEGGGPEGSNPLDSAKRELLEETGLKATEWTEILQMHLSNSVCDEFSVIYLARGLQQHEAEPEDTEQLLVRKVPFEDVYQMVCSGEITDAVTVAAILKVKLMLVENRL</sequence>
<dbReference type="InterPro" id="IPR000086">
    <property type="entry name" value="NUDIX_hydrolase_dom"/>
</dbReference>
<dbReference type="CDD" id="cd24161">
    <property type="entry name" value="NUDIX_ADPRase_Ndx2"/>
    <property type="match status" value="1"/>
</dbReference>
<dbReference type="Pfam" id="PF00293">
    <property type="entry name" value="NUDIX"/>
    <property type="match status" value="1"/>
</dbReference>
<feature type="domain" description="Nudix hydrolase" evidence="8">
    <location>
        <begin position="45"/>
        <end position="173"/>
    </location>
</feature>
<dbReference type="PANTHER" id="PTHR11839:SF18">
    <property type="entry name" value="NUDIX HYDROLASE DOMAIN-CONTAINING PROTEIN"/>
    <property type="match status" value="1"/>
</dbReference>
<gene>
    <name evidence="9" type="ORF">DYU05_12385</name>
</gene>
<reference evidence="9 10" key="1">
    <citation type="submission" date="2018-08" db="EMBL/GenBank/DDBJ databases">
        <title>Mucilaginibacter terrae sp. nov., isolated from manganese diggings.</title>
        <authorList>
            <person name="Huang Y."/>
            <person name="Zhou Z."/>
        </authorList>
    </citation>
    <scope>NUCLEOTIDE SEQUENCE [LARGE SCALE GENOMIC DNA]</scope>
    <source>
        <strain evidence="9 10">ZH6</strain>
    </source>
</reference>
<dbReference type="GO" id="GO:0006753">
    <property type="term" value="P:nucleoside phosphate metabolic process"/>
    <property type="evidence" value="ECO:0007669"/>
    <property type="project" value="TreeGrafter"/>
</dbReference>
<organism evidence="9 10">
    <name type="scientific">Mucilaginibacter terrenus</name>
    <dbReference type="NCBI Taxonomy" id="2482727"/>
    <lineage>
        <taxon>Bacteria</taxon>
        <taxon>Pseudomonadati</taxon>
        <taxon>Bacteroidota</taxon>
        <taxon>Sphingobacteriia</taxon>
        <taxon>Sphingobacteriales</taxon>
        <taxon>Sphingobacteriaceae</taxon>
        <taxon>Mucilaginibacter</taxon>
    </lineage>
</organism>
<evidence type="ECO:0000256" key="7">
    <source>
        <dbReference type="ARBA" id="ARBA00032272"/>
    </source>
</evidence>
<comment type="cofactor">
    <cofactor evidence="2">
        <name>Mg(2+)</name>
        <dbReference type="ChEBI" id="CHEBI:18420"/>
    </cofactor>
</comment>
<evidence type="ECO:0000256" key="1">
    <source>
        <dbReference type="ARBA" id="ARBA00000847"/>
    </source>
</evidence>
<comment type="similarity">
    <text evidence="3">Belongs to the Nudix hydrolase family. NudK subfamily.</text>
</comment>
<dbReference type="PANTHER" id="PTHR11839">
    <property type="entry name" value="UDP/ADP-SUGAR PYROPHOSPHATASE"/>
    <property type="match status" value="1"/>
</dbReference>
<dbReference type="GO" id="GO:0005829">
    <property type="term" value="C:cytosol"/>
    <property type="evidence" value="ECO:0007669"/>
    <property type="project" value="TreeGrafter"/>
</dbReference>
<proteinExistence type="inferred from homology"/>
<dbReference type="Gene3D" id="3.90.79.10">
    <property type="entry name" value="Nucleoside Triphosphate Pyrophosphohydrolase"/>
    <property type="match status" value="1"/>
</dbReference>
<evidence type="ECO:0000256" key="4">
    <source>
        <dbReference type="ARBA" id="ARBA00016377"/>
    </source>
</evidence>
<comment type="catalytic activity">
    <reaction evidence="1">
        <text>GDP-alpha-D-mannose + H2O = alpha-D-mannose 1-phosphate + GMP + 2 H(+)</text>
        <dbReference type="Rhea" id="RHEA:27978"/>
        <dbReference type="ChEBI" id="CHEBI:15377"/>
        <dbReference type="ChEBI" id="CHEBI:15378"/>
        <dbReference type="ChEBI" id="CHEBI:57527"/>
        <dbReference type="ChEBI" id="CHEBI:58115"/>
        <dbReference type="ChEBI" id="CHEBI:58409"/>
    </reaction>
</comment>
<evidence type="ECO:0000256" key="5">
    <source>
        <dbReference type="ARBA" id="ARBA00022801"/>
    </source>
</evidence>
<dbReference type="GO" id="GO:0016787">
    <property type="term" value="F:hydrolase activity"/>
    <property type="evidence" value="ECO:0007669"/>
    <property type="project" value="UniProtKB-KW"/>
</dbReference>
<keyword evidence="5 9" id="KW-0378">Hydrolase</keyword>
<evidence type="ECO:0000313" key="10">
    <source>
        <dbReference type="Proteomes" id="UP000260823"/>
    </source>
</evidence>
<evidence type="ECO:0000259" key="8">
    <source>
        <dbReference type="PROSITE" id="PS51462"/>
    </source>
</evidence>
<dbReference type="RefSeq" id="WP_117383421.1">
    <property type="nucleotide sequence ID" value="NZ_QWDE01000002.1"/>
</dbReference>
<dbReference type="Proteomes" id="UP000260823">
    <property type="component" value="Unassembled WGS sequence"/>
</dbReference>
<dbReference type="OrthoDB" id="9806150at2"/>
<dbReference type="InterPro" id="IPR015797">
    <property type="entry name" value="NUDIX_hydrolase-like_dom_sf"/>
</dbReference>
<evidence type="ECO:0000313" key="9">
    <source>
        <dbReference type="EMBL" id="RFZ82946.1"/>
    </source>
</evidence>
<dbReference type="EMBL" id="QWDE01000002">
    <property type="protein sequence ID" value="RFZ82946.1"/>
    <property type="molecule type" value="Genomic_DNA"/>
</dbReference>